<dbReference type="GO" id="GO:0050801">
    <property type="term" value="P:monoatomic ion homeostasis"/>
    <property type="evidence" value="ECO:0007669"/>
    <property type="project" value="TreeGrafter"/>
</dbReference>
<sequence length="639" mass="71158">MDNPKAPLAGVTKDFKGRLACYKSDWIDTCGSGARILAPTAYIFFASALPVIAFGEQLSRDTEGTLSPVETLASTAICGVIHAVFGGQPLLILGVAEPTIIMYHYLYDFGKSRIGRELYLAWVGWVCFWTALMLFLLAIFNACTVITRFTRVAGELFGMLITVLFIQEAIRGVVSEFSMPEGWLRSIIADYGVPLMVMLFTAISYSVPGKIPSGVPRRLNSALPWDSSSMYHWTVAKDMGKVPAGYIFAAIIPALMIAGLYFFDHSVASQLTQQSEFNLTKPTAYHYDILLLGVMTLICGLLGLPPSNGVLPQSPMHTKSLAVLKKQVIRDKMVKCAKEGMKEQVSHTEIYKRMHDVFVEMDSGPTQAVEKELADLKEAVVKHDNEGESNGKFDPEKCIDLHLPVRVNEQRVSNFLQSVAVGLAICAMPVIKMIPTSVLWGYFAYMGIESLPESLRVPCFFCGVGPFQIHNLIYTVSVGLSLGVFWNYLDTCCWNIELDAAEYEEIVGHPFRRSPSKRDGESPDDDSGESSDEFTDAEILDEMTTHRGELKHRLSRRICRHVRITYNETASSNCCQEHGRGDKEPKGKSADRRLTVLFPIKIRNDRVVCCTKSHKLSIVVCISIFHVKNTDFQGKEKRP</sequence>
<reference evidence="9" key="1">
    <citation type="submission" date="2020-06" db="EMBL/GenBank/DDBJ databases">
        <authorList>
            <person name="Li T."/>
            <person name="Hu X."/>
            <person name="Zhang T."/>
            <person name="Song X."/>
            <person name="Zhang H."/>
            <person name="Dai N."/>
            <person name="Sheng W."/>
            <person name="Hou X."/>
            <person name="Wei L."/>
        </authorList>
    </citation>
    <scope>NUCLEOTIDE SEQUENCE</scope>
    <source>
        <strain evidence="9">G02</strain>
        <tissue evidence="9">Leaf</tissue>
    </source>
</reference>
<accession>A0AAW2JUK5</accession>
<evidence type="ECO:0000256" key="6">
    <source>
        <dbReference type="SAM" id="MobiDB-lite"/>
    </source>
</evidence>
<feature type="transmembrane region" description="Helical" evidence="7">
    <location>
        <begin position="187"/>
        <end position="207"/>
    </location>
</feature>
<feature type="transmembrane region" description="Helical" evidence="7">
    <location>
        <begin position="90"/>
        <end position="107"/>
    </location>
</feature>
<dbReference type="AlphaFoldDB" id="A0AAW2JUK5"/>
<feature type="transmembrane region" description="Helical" evidence="7">
    <location>
        <begin position="244"/>
        <end position="263"/>
    </location>
</feature>
<protein>
    <submittedName>
        <fullName evidence="9">Boron transporter 4</fullName>
    </submittedName>
</protein>
<keyword evidence="3 7" id="KW-0812">Transmembrane</keyword>
<feature type="transmembrane region" description="Helical" evidence="7">
    <location>
        <begin position="36"/>
        <end position="54"/>
    </location>
</feature>
<gene>
    <name evidence="9" type="ORF">Sradi_6784400</name>
</gene>
<dbReference type="InterPro" id="IPR003020">
    <property type="entry name" value="HCO3_transpt_euk"/>
</dbReference>
<feature type="domain" description="Bicarbonate transporter-like transmembrane" evidence="8">
    <location>
        <begin position="405"/>
        <end position="452"/>
    </location>
</feature>
<feature type="domain" description="Bicarbonate transporter-like transmembrane" evidence="8">
    <location>
        <begin position="183"/>
        <end position="331"/>
    </location>
</feature>
<feature type="domain" description="Bicarbonate transporter-like transmembrane" evidence="8">
    <location>
        <begin position="8"/>
        <end position="177"/>
    </location>
</feature>
<evidence type="ECO:0000256" key="5">
    <source>
        <dbReference type="ARBA" id="ARBA00023136"/>
    </source>
</evidence>
<proteinExistence type="inferred from homology"/>
<dbReference type="PANTHER" id="PTHR11453:SF40">
    <property type="entry name" value="BORON TRANSPORTER 4-RELATED"/>
    <property type="match status" value="1"/>
</dbReference>
<feature type="transmembrane region" description="Helical" evidence="7">
    <location>
        <begin position="284"/>
        <end position="304"/>
    </location>
</feature>
<comment type="caution">
    <text evidence="9">The sequence shown here is derived from an EMBL/GenBank/DDBJ whole genome shotgun (WGS) entry which is preliminary data.</text>
</comment>
<feature type="compositionally biased region" description="Acidic residues" evidence="6">
    <location>
        <begin position="522"/>
        <end position="537"/>
    </location>
</feature>
<dbReference type="InterPro" id="IPR011531">
    <property type="entry name" value="HCO3_transpt-like_TM_dom"/>
</dbReference>
<keyword evidence="4 7" id="KW-1133">Transmembrane helix</keyword>
<feature type="transmembrane region" description="Helical" evidence="7">
    <location>
        <begin position="146"/>
        <end position="166"/>
    </location>
</feature>
<dbReference type="GO" id="GO:0005452">
    <property type="term" value="F:solute:inorganic anion antiporter activity"/>
    <property type="evidence" value="ECO:0007669"/>
    <property type="project" value="InterPro"/>
</dbReference>
<feature type="transmembrane region" description="Helical" evidence="7">
    <location>
        <begin position="119"/>
        <end position="140"/>
    </location>
</feature>
<dbReference type="GO" id="GO:0005886">
    <property type="term" value="C:plasma membrane"/>
    <property type="evidence" value="ECO:0007669"/>
    <property type="project" value="TreeGrafter"/>
</dbReference>
<comment type="similarity">
    <text evidence="2">Belongs to the anion exchanger (TC 2.A.31.3) family.</text>
</comment>
<evidence type="ECO:0000259" key="8">
    <source>
        <dbReference type="Pfam" id="PF00955"/>
    </source>
</evidence>
<keyword evidence="5 7" id="KW-0472">Membrane</keyword>
<comment type="subcellular location">
    <subcellularLocation>
        <location evidence="1">Membrane</location>
        <topology evidence="1">Multi-pass membrane protein</topology>
    </subcellularLocation>
</comment>
<dbReference type="Pfam" id="PF00955">
    <property type="entry name" value="HCO3_cotransp"/>
    <property type="match status" value="3"/>
</dbReference>
<dbReference type="GO" id="GO:0006820">
    <property type="term" value="P:monoatomic anion transport"/>
    <property type="evidence" value="ECO:0007669"/>
    <property type="project" value="InterPro"/>
</dbReference>
<evidence type="ECO:0000256" key="1">
    <source>
        <dbReference type="ARBA" id="ARBA00004141"/>
    </source>
</evidence>
<evidence type="ECO:0000256" key="7">
    <source>
        <dbReference type="SAM" id="Phobius"/>
    </source>
</evidence>
<reference evidence="9" key="2">
    <citation type="journal article" date="2024" name="Plant">
        <title>Genomic evolution and insights into agronomic trait innovations of Sesamum species.</title>
        <authorList>
            <person name="Miao H."/>
            <person name="Wang L."/>
            <person name="Qu L."/>
            <person name="Liu H."/>
            <person name="Sun Y."/>
            <person name="Le M."/>
            <person name="Wang Q."/>
            <person name="Wei S."/>
            <person name="Zheng Y."/>
            <person name="Lin W."/>
            <person name="Duan Y."/>
            <person name="Cao H."/>
            <person name="Xiong S."/>
            <person name="Wang X."/>
            <person name="Wei L."/>
            <person name="Li C."/>
            <person name="Ma Q."/>
            <person name="Ju M."/>
            <person name="Zhao R."/>
            <person name="Li G."/>
            <person name="Mu C."/>
            <person name="Tian Q."/>
            <person name="Mei H."/>
            <person name="Zhang T."/>
            <person name="Gao T."/>
            <person name="Zhang H."/>
        </authorList>
    </citation>
    <scope>NUCLEOTIDE SEQUENCE</scope>
    <source>
        <strain evidence="9">G02</strain>
    </source>
</reference>
<evidence type="ECO:0000256" key="4">
    <source>
        <dbReference type="ARBA" id="ARBA00022989"/>
    </source>
</evidence>
<organism evidence="9">
    <name type="scientific">Sesamum radiatum</name>
    <name type="common">Black benniseed</name>
    <dbReference type="NCBI Taxonomy" id="300843"/>
    <lineage>
        <taxon>Eukaryota</taxon>
        <taxon>Viridiplantae</taxon>
        <taxon>Streptophyta</taxon>
        <taxon>Embryophyta</taxon>
        <taxon>Tracheophyta</taxon>
        <taxon>Spermatophyta</taxon>
        <taxon>Magnoliopsida</taxon>
        <taxon>eudicotyledons</taxon>
        <taxon>Gunneridae</taxon>
        <taxon>Pentapetalae</taxon>
        <taxon>asterids</taxon>
        <taxon>lamiids</taxon>
        <taxon>Lamiales</taxon>
        <taxon>Pedaliaceae</taxon>
        <taxon>Sesamum</taxon>
    </lineage>
</organism>
<evidence type="ECO:0000256" key="2">
    <source>
        <dbReference type="ARBA" id="ARBA00006262"/>
    </source>
</evidence>
<name>A0AAW2JUK5_SESRA</name>
<dbReference type="EMBL" id="JACGWJ010000032">
    <property type="protein sequence ID" value="KAL0297323.1"/>
    <property type="molecule type" value="Genomic_DNA"/>
</dbReference>
<feature type="region of interest" description="Disordered" evidence="6">
    <location>
        <begin position="512"/>
        <end position="537"/>
    </location>
</feature>
<evidence type="ECO:0000313" key="9">
    <source>
        <dbReference type="EMBL" id="KAL0297323.1"/>
    </source>
</evidence>
<evidence type="ECO:0000256" key="3">
    <source>
        <dbReference type="ARBA" id="ARBA00022692"/>
    </source>
</evidence>
<dbReference type="PANTHER" id="PTHR11453">
    <property type="entry name" value="ANION EXCHANGE PROTEIN"/>
    <property type="match status" value="1"/>
</dbReference>
<dbReference type="Gene3D" id="1.10.287.570">
    <property type="entry name" value="Helical hairpin bin"/>
    <property type="match status" value="1"/>
</dbReference>